<accession>A0A8X7CCU5</accession>
<feature type="compositionally biased region" description="Basic and acidic residues" evidence="1">
    <location>
        <begin position="199"/>
        <end position="214"/>
    </location>
</feature>
<feature type="compositionally biased region" description="Polar residues" evidence="1">
    <location>
        <begin position="329"/>
        <end position="349"/>
    </location>
</feature>
<comment type="caution">
    <text evidence="3">The sequence shown here is derived from an EMBL/GenBank/DDBJ whole genome shotgun (WGS) entry which is preliminary data.</text>
</comment>
<evidence type="ECO:0000256" key="2">
    <source>
        <dbReference type="SAM" id="SignalP"/>
    </source>
</evidence>
<feature type="region of interest" description="Disordered" evidence="1">
    <location>
        <begin position="893"/>
        <end position="960"/>
    </location>
</feature>
<keyword evidence="2" id="KW-0732">Signal</keyword>
<feature type="compositionally biased region" description="Low complexity" evidence="1">
    <location>
        <begin position="1300"/>
        <end position="1315"/>
    </location>
</feature>
<feature type="compositionally biased region" description="Basic and acidic residues" evidence="1">
    <location>
        <begin position="693"/>
        <end position="702"/>
    </location>
</feature>
<feature type="compositionally biased region" description="Polar residues" evidence="1">
    <location>
        <begin position="756"/>
        <end position="765"/>
    </location>
</feature>
<dbReference type="EMBL" id="BMAV01014014">
    <property type="protein sequence ID" value="GFY62016.1"/>
    <property type="molecule type" value="Genomic_DNA"/>
</dbReference>
<evidence type="ECO:0000313" key="4">
    <source>
        <dbReference type="Proteomes" id="UP000886998"/>
    </source>
</evidence>
<organism evidence="3 4">
    <name type="scientific">Trichonephila inaurata madagascariensis</name>
    <dbReference type="NCBI Taxonomy" id="2747483"/>
    <lineage>
        <taxon>Eukaryota</taxon>
        <taxon>Metazoa</taxon>
        <taxon>Ecdysozoa</taxon>
        <taxon>Arthropoda</taxon>
        <taxon>Chelicerata</taxon>
        <taxon>Arachnida</taxon>
        <taxon>Araneae</taxon>
        <taxon>Araneomorphae</taxon>
        <taxon>Entelegynae</taxon>
        <taxon>Araneoidea</taxon>
        <taxon>Nephilidae</taxon>
        <taxon>Trichonephila</taxon>
        <taxon>Trichonephila inaurata</taxon>
    </lineage>
</organism>
<feature type="chain" id="PRO_5036455946" evidence="2">
    <location>
        <begin position="25"/>
        <end position="1573"/>
    </location>
</feature>
<feature type="compositionally biased region" description="Polar residues" evidence="1">
    <location>
        <begin position="1093"/>
        <end position="1106"/>
    </location>
</feature>
<feature type="region of interest" description="Disordered" evidence="1">
    <location>
        <begin position="676"/>
        <end position="785"/>
    </location>
</feature>
<dbReference type="Proteomes" id="UP000886998">
    <property type="component" value="Unassembled WGS sequence"/>
</dbReference>
<feature type="compositionally biased region" description="Polar residues" evidence="1">
    <location>
        <begin position="811"/>
        <end position="823"/>
    </location>
</feature>
<feature type="compositionally biased region" description="Low complexity" evidence="1">
    <location>
        <begin position="898"/>
        <end position="912"/>
    </location>
</feature>
<proteinExistence type="predicted"/>
<evidence type="ECO:0000313" key="3">
    <source>
        <dbReference type="EMBL" id="GFY62016.1"/>
    </source>
</evidence>
<feature type="compositionally biased region" description="Polar residues" evidence="1">
    <location>
        <begin position="1338"/>
        <end position="1358"/>
    </location>
</feature>
<feature type="compositionally biased region" description="Polar residues" evidence="1">
    <location>
        <begin position="1186"/>
        <end position="1228"/>
    </location>
</feature>
<evidence type="ECO:0000256" key="1">
    <source>
        <dbReference type="SAM" id="MobiDB-lite"/>
    </source>
</evidence>
<reference evidence="3" key="1">
    <citation type="submission" date="2020-08" db="EMBL/GenBank/DDBJ databases">
        <title>Multicomponent nature underlies the extraordinary mechanical properties of spider dragline silk.</title>
        <authorList>
            <person name="Kono N."/>
            <person name="Nakamura H."/>
            <person name="Mori M."/>
            <person name="Yoshida Y."/>
            <person name="Ohtoshi R."/>
            <person name="Malay A.D."/>
            <person name="Moran D.A.P."/>
            <person name="Tomita M."/>
            <person name="Numata K."/>
            <person name="Arakawa K."/>
        </authorList>
    </citation>
    <scope>NUCLEOTIDE SEQUENCE</scope>
</reference>
<feature type="compositionally biased region" description="Gly residues" evidence="1">
    <location>
        <begin position="677"/>
        <end position="689"/>
    </location>
</feature>
<feature type="compositionally biased region" description="Polar residues" evidence="1">
    <location>
        <begin position="263"/>
        <end position="277"/>
    </location>
</feature>
<feature type="compositionally biased region" description="Low complexity" evidence="1">
    <location>
        <begin position="922"/>
        <end position="942"/>
    </location>
</feature>
<name>A0A8X7CCU5_9ARAC</name>
<feature type="compositionally biased region" description="Polar residues" evidence="1">
    <location>
        <begin position="722"/>
        <end position="732"/>
    </location>
</feature>
<feature type="compositionally biased region" description="Low complexity" evidence="1">
    <location>
        <begin position="239"/>
        <end position="255"/>
    </location>
</feature>
<feature type="region of interest" description="Disordered" evidence="1">
    <location>
        <begin position="802"/>
        <end position="826"/>
    </location>
</feature>
<feature type="region of interest" description="Disordered" evidence="1">
    <location>
        <begin position="329"/>
        <end position="354"/>
    </location>
</feature>
<feature type="compositionally biased region" description="Gly residues" evidence="1">
    <location>
        <begin position="1059"/>
        <end position="1068"/>
    </location>
</feature>
<sequence length="1573" mass="165323">MERKVLFFILLCVISVLNSKLSQAKHVIHNSKETYILRYFEDQKIIPVTVELDLKLQTERVISFDPNHGWSSVTFYDFPKKKVAYKDADSNQCFVADLHGENLTEDRKRLQNLNSEIVKGFYIPTLTIRKEITNTSEIHEKFGHHIHLFCNGSDVSFVTRETQLSRKKRATPSNNGEGGQFTHHSYGHYGHQSNNYAHYGHETHITGTVDKDGNLRGQRVSQHETRSQGSQTYPPSGNGRTQQSQSTDSRSSSGGPLQLVPPSLQNNLGTGSGGQFSLQTAQESGYQLNLPFGLRAGNAYRGGIHSQGQYGVGGKQPQIQTSFQRYPSGQITGTSGREGVSQTGISQPESRLRPGGIPVSQHIGGRQVPMGLSQTGFPSISGEERGIYGVTDQQQRHVDSLGQRGLPPGFRPGIDDLQTGGQRGGQISRDMRPGSSVYVPSIGPGGQPTVDASGRPITGISQPSFTGVPGSLQGGFTPGGQQILPSLDVSGRPITGISQPSLSRVPGSQPGFTPTGQITYPTLDASGRPITGQPPHSRIPGSLPGFTYPGSVMPGFQNGHRGVPQPGIFDSKNIIGQEIAPDRGTAVDSRMVPQQQRPVSPGYLPGSYPIGPPGSISSRPGVQVDQFGRVIPGTPGSYILPDGRVSEDHLTQTGILPHDIRDSKIPSGRGSVPGYINGRGPGTIGGIPGGDFDTSRGIRRPDGSLISPGTVSGVQPSDDRTGSGSTDNQSYIPGSLPGFQYPGYLPSGEQRGIYPGQTSPQTADTLVSRDGLPITGGSRITEAGRSTQFGIEGVLPSQVQPGGAIRYGSGDSASSQTQIQTGLEGTAAEASSAGQYKGLGSQTQVQGGYRGNGSFSAQAQSGFTGGVAQSQVQGGKQGGLSGSSAIVEDLGSAQSQVQIGQPSGAASSSAQGRFSRGMTQVQAQSSKSGGSAGAESQSSGLSNSQVQVNIGGEDGQQSKDFQGTVSASVFGGHSSGQSQTQLQGGYGSGRTYVATAQGGFDSNQGFQGAVPASGSLPILTPPGTIPSQQQIGQPSSIRVTGSEDAAGIVRFPGSVTDGGVEGQGGRVTTGGRHITSPTSGRYPTDGRPGQVRDSGQPSTFPGSQQPAFGRGIDQSGISGLDQRGLQQPVPSYPGSHDTRYQPGPQLPGYAYPSSQTGLLPPGFDSRHPDSSGRPTTPDSRFRPGQSVLTPSRVSPGQLPQETYQPGYQPGFSQQPSQIMTGVPSSVQISPPHPGTGQPRYQPGQGHPPSQISTGFPSPVQISPPHSGTRQPGYQTVLPRHPTDISTGFPSPVQISPPHPGAGQPGYQPGYQPPSQIFTGFPSSHREAQPGYQPGLVQPPSQISTGFPSSLQISPSQLGVRQPGFQPGLMPGSARIPSTMRVSPPHPEIRQPGYEQGVIPGSERIPSMMPVSPPHPGVQQPPYQPGLLQPPSQTHTGIPSLLPGQQQFPYRPGIPGGVPTIDTSQPVILNTSMPRISTRQPGVREPDLTDEGSCCEALRNLKRRCCDRANGQNGKSDSSCCSKSNKFDNDFDFDDDSDESSNGEPCKVVKAVCYIVYKPVGKARICKPTKTNGC</sequence>
<feature type="compositionally biased region" description="Polar residues" evidence="1">
    <location>
        <begin position="1247"/>
        <end position="1273"/>
    </location>
</feature>
<feature type="region of interest" description="Disordered" evidence="1">
    <location>
        <begin position="162"/>
        <end position="277"/>
    </location>
</feature>
<gene>
    <name evidence="3" type="primary">NCL1_49480</name>
    <name evidence="3" type="ORF">TNIN_183801</name>
</gene>
<feature type="signal peptide" evidence="2">
    <location>
        <begin position="1"/>
        <end position="24"/>
    </location>
</feature>
<dbReference type="OrthoDB" id="6428946at2759"/>
<keyword evidence="4" id="KW-1185">Reference proteome</keyword>
<protein>
    <submittedName>
        <fullName evidence="3">Uncharacterized protein</fullName>
    </submittedName>
</protein>
<feature type="region of interest" description="Disordered" evidence="1">
    <location>
        <begin position="1050"/>
        <end position="1390"/>
    </location>
</feature>